<dbReference type="Proteomes" id="UP000789831">
    <property type="component" value="Unassembled WGS sequence"/>
</dbReference>
<dbReference type="PANTHER" id="PTHR47566:SF1">
    <property type="entry name" value="PROTEIN NUD1"/>
    <property type="match status" value="1"/>
</dbReference>
<evidence type="ECO:0000256" key="3">
    <source>
        <dbReference type="SAM" id="MobiDB-lite"/>
    </source>
</evidence>
<dbReference type="PANTHER" id="PTHR47566">
    <property type="match status" value="1"/>
</dbReference>
<feature type="region of interest" description="Disordered" evidence="3">
    <location>
        <begin position="224"/>
        <end position="254"/>
    </location>
</feature>
<dbReference type="InterPro" id="IPR032675">
    <property type="entry name" value="LRR_dom_sf"/>
</dbReference>
<gene>
    <name evidence="4" type="ORF">AGERDE_LOCUS1856</name>
</gene>
<evidence type="ECO:0000313" key="4">
    <source>
        <dbReference type="EMBL" id="CAG8453299.1"/>
    </source>
</evidence>
<keyword evidence="2" id="KW-0677">Repeat</keyword>
<keyword evidence="1" id="KW-0433">Leucine-rich repeat</keyword>
<dbReference type="GO" id="GO:0035591">
    <property type="term" value="F:signaling adaptor activity"/>
    <property type="evidence" value="ECO:0007669"/>
    <property type="project" value="TreeGrafter"/>
</dbReference>
<evidence type="ECO:0000256" key="2">
    <source>
        <dbReference type="ARBA" id="ARBA00022737"/>
    </source>
</evidence>
<organism evidence="4 5">
    <name type="scientific">Ambispora gerdemannii</name>
    <dbReference type="NCBI Taxonomy" id="144530"/>
    <lineage>
        <taxon>Eukaryota</taxon>
        <taxon>Fungi</taxon>
        <taxon>Fungi incertae sedis</taxon>
        <taxon>Mucoromycota</taxon>
        <taxon>Glomeromycotina</taxon>
        <taxon>Glomeromycetes</taxon>
        <taxon>Archaeosporales</taxon>
        <taxon>Ambisporaceae</taxon>
        <taxon>Ambispora</taxon>
    </lineage>
</organism>
<dbReference type="AlphaFoldDB" id="A0A9N8YXT9"/>
<dbReference type="SUPFAM" id="SSF52058">
    <property type="entry name" value="L domain-like"/>
    <property type="match status" value="1"/>
</dbReference>
<reference evidence="4" key="1">
    <citation type="submission" date="2021-06" db="EMBL/GenBank/DDBJ databases">
        <authorList>
            <person name="Kallberg Y."/>
            <person name="Tangrot J."/>
            <person name="Rosling A."/>
        </authorList>
    </citation>
    <scope>NUCLEOTIDE SEQUENCE</scope>
    <source>
        <strain evidence="4">MT106</strain>
    </source>
</reference>
<accession>A0A9N8YXT9</accession>
<dbReference type="OrthoDB" id="2449606at2759"/>
<dbReference type="EMBL" id="CAJVPL010000139">
    <property type="protein sequence ID" value="CAG8453299.1"/>
    <property type="molecule type" value="Genomic_DNA"/>
</dbReference>
<proteinExistence type="predicted"/>
<dbReference type="Gene3D" id="3.80.10.10">
    <property type="entry name" value="Ribonuclease Inhibitor"/>
    <property type="match status" value="1"/>
</dbReference>
<dbReference type="InterPro" id="IPR052574">
    <property type="entry name" value="CDIRP"/>
</dbReference>
<dbReference type="Pfam" id="PF12799">
    <property type="entry name" value="LRR_4"/>
    <property type="match status" value="1"/>
</dbReference>
<evidence type="ECO:0000313" key="5">
    <source>
        <dbReference type="Proteomes" id="UP000789831"/>
    </source>
</evidence>
<name>A0A9N8YXT9_9GLOM</name>
<dbReference type="InterPro" id="IPR025875">
    <property type="entry name" value="Leu-rich_rpt_4"/>
</dbReference>
<evidence type="ECO:0000256" key="1">
    <source>
        <dbReference type="ARBA" id="ARBA00022614"/>
    </source>
</evidence>
<protein>
    <submittedName>
        <fullName evidence="4">3894_t:CDS:1</fullName>
    </submittedName>
</protein>
<keyword evidence="5" id="KW-1185">Reference proteome</keyword>
<feature type="compositionally biased region" description="Basic and acidic residues" evidence="3">
    <location>
        <begin position="227"/>
        <end position="254"/>
    </location>
</feature>
<sequence length="327" mass="37365">MPPNCLTGPLSLQGFANLKAFWCGGQIITSLDLTDCFILEELYCQDNQLTRLDLSSDSKLKKLGCSNNQLAELDVSNCANLEELDCSANNLTNLDLTNCPQLTSLWCQKNQLTQLTLPTKLPNLERLQLQVLRISNTDLTDGTKYLPTSVMEIRYSSLAKPNSKVKLIAKKLEKSSDFVGNLEIDKKKELEDELVESKAKIEKLEKKLTEQNTLYQQKEVDAIQESAKSEPAEKEKWEQKSKELEKKLDESKEREFELKGELKAKKEEIERMSKTIDKVIVTPKAQNVFISQSINTYQIQYTQNYQKLEADLEEQINEFLVNKETTP</sequence>
<comment type="caution">
    <text evidence="4">The sequence shown here is derived from an EMBL/GenBank/DDBJ whole genome shotgun (WGS) entry which is preliminary data.</text>
</comment>